<proteinExistence type="predicted"/>
<reference evidence="7 8" key="1">
    <citation type="submission" date="2020-08" db="EMBL/GenBank/DDBJ databases">
        <title>Sequencing the genomes of 1000 actinobacteria strains.</title>
        <authorList>
            <person name="Klenk H.-P."/>
        </authorList>
    </citation>
    <scope>NUCLEOTIDE SEQUENCE [LARGE SCALE GENOMIC DNA]</scope>
    <source>
        <strain evidence="7 8">DSM 17294</strain>
    </source>
</reference>
<dbReference type="EMBL" id="JACHNF010000001">
    <property type="protein sequence ID" value="MBB5980240.1"/>
    <property type="molecule type" value="Genomic_DNA"/>
</dbReference>
<dbReference type="GO" id="GO:0005737">
    <property type="term" value="C:cytoplasm"/>
    <property type="evidence" value="ECO:0007669"/>
    <property type="project" value="InterPro"/>
</dbReference>
<dbReference type="Gene3D" id="2.180.10.10">
    <property type="entry name" value="RHS repeat-associated core"/>
    <property type="match status" value="2"/>
</dbReference>
<evidence type="ECO:0000256" key="5">
    <source>
        <dbReference type="SAM" id="MobiDB-lite"/>
    </source>
</evidence>
<dbReference type="NCBIfam" id="TIGR01643">
    <property type="entry name" value="YD_repeat_2x"/>
    <property type="match status" value="2"/>
</dbReference>
<dbReference type="NCBIfam" id="TIGR03696">
    <property type="entry name" value="Rhs_assc_core"/>
    <property type="match status" value="1"/>
</dbReference>
<protein>
    <submittedName>
        <fullName evidence="7">RHS repeat-associated protein</fullName>
    </submittedName>
</protein>
<evidence type="ECO:0000313" key="8">
    <source>
        <dbReference type="Proteomes" id="UP000558997"/>
    </source>
</evidence>
<comment type="subcellular location">
    <subcellularLocation>
        <location evidence="1">Secreted</location>
    </subcellularLocation>
</comment>
<dbReference type="Proteomes" id="UP000558997">
    <property type="component" value="Unassembled WGS sequence"/>
</dbReference>
<evidence type="ECO:0000256" key="2">
    <source>
        <dbReference type="ARBA" id="ARBA00022525"/>
    </source>
</evidence>
<dbReference type="Pfam" id="PF25023">
    <property type="entry name" value="TEN_YD-shell"/>
    <property type="match status" value="1"/>
</dbReference>
<gene>
    <name evidence="7" type="ORF">HDA44_003581</name>
</gene>
<dbReference type="InterPro" id="IPR056823">
    <property type="entry name" value="TEN-like_YD-shell"/>
</dbReference>
<dbReference type="PANTHER" id="PTHR32305">
    <property type="match status" value="1"/>
</dbReference>
<name>A0A841DU35_9ACTN</name>
<dbReference type="PANTHER" id="PTHR32305:SF17">
    <property type="entry name" value="TRNA NUCLEASE WAPA"/>
    <property type="match status" value="1"/>
</dbReference>
<feature type="compositionally biased region" description="Polar residues" evidence="5">
    <location>
        <begin position="1649"/>
        <end position="1662"/>
    </location>
</feature>
<accession>A0A841DU35</accession>
<dbReference type="Pfam" id="PF03534">
    <property type="entry name" value="SpvB"/>
    <property type="match status" value="1"/>
</dbReference>
<dbReference type="InterPro" id="IPR031325">
    <property type="entry name" value="RHS_repeat"/>
</dbReference>
<dbReference type="RefSeq" id="WP_184835826.1">
    <property type="nucleotide sequence ID" value="NZ_BAAAVN010000007.1"/>
</dbReference>
<keyword evidence="8" id="KW-1185">Reference proteome</keyword>
<evidence type="ECO:0000256" key="4">
    <source>
        <dbReference type="ARBA" id="ARBA00023026"/>
    </source>
</evidence>
<dbReference type="Pfam" id="PF05593">
    <property type="entry name" value="RHS_repeat"/>
    <property type="match status" value="2"/>
</dbReference>
<keyword evidence="3" id="KW-0677">Repeat</keyword>
<evidence type="ECO:0000256" key="3">
    <source>
        <dbReference type="ARBA" id="ARBA00022737"/>
    </source>
</evidence>
<evidence type="ECO:0000313" key="7">
    <source>
        <dbReference type="EMBL" id="MBB5980240.1"/>
    </source>
</evidence>
<evidence type="ECO:0000259" key="6">
    <source>
        <dbReference type="Pfam" id="PF25023"/>
    </source>
</evidence>
<keyword evidence="2" id="KW-0964">Secreted</keyword>
<keyword evidence="4" id="KW-0843">Virulence</keyword>
<dbReference type="InterPro" id="IPR006530">
    <property type="entry name" value="YD"/>
</dbReference>
<comment type="caution">
    <text evidence="7">The sequence shown here is derived from an EMBL/GenBank/DDBJ whole genome shotgun (WGS) entry which is preliminary data.</text>
</comment>
<dbReference type="InterPro" id="IPR003284">
    <property type="entry name" value="Sal_SpvB"/>
</dbReference>
<dbReference type="GO" id="GO:0005576">
    <property type="term" value="C:extracellular region"/>
    <property type="evidence" value="ECO:0007669"/>
    <property type="project" value="UniProtKB-SubCell"/>
</dbReference>
<feature type="domain" description="Teneurin-like YD-shell" evidence="6">
    <location>
        <begin position="1409"/>
        <end position="1657"/>
    </location>
</feature>
<organism evidence="7 8">
    <name type="scientific">Kribbella solani</name>
    <dbReference type="NCBI Taxonomy" id="236067"/>
    <lineage>
        <taxon>Bacteria</taxon>
        <taxon>Bacillati</taxon>
        <taxon>Actinomycetota</taxon>
        <taxon>Actinomycetes</taxon>
        <taxon>Propionibacteriales</taxon>
        <taxon>Kribbellaceae</taxon>
        <taxon>Kribbella</taxon>
    </lineage>
</organism>
<dbReference type="InterPro" id="IPR050708">
    <property type="entry name" value="T6SS_VgrG/RHS"/>
</dbReference>
<evidence type="ECO:0000256" key="1">
    <source>
        <dbReference type="ARBA" id="ARBA00004613"/>
    </source>
</evidence>
<dbReference type="InterPro" id="IPR022385">
    <property type="entry name" value="Rhs_assc_core"/>
</dbReference>
<feature type="compositionally biased region" description="Polar residues" evidence="5">
    <location>
        <begin position="1694"/>
        <end position="1719"/>
    </location>
</feature>
<feature type="region of interest" description="Disordered" evidence="5">
    <location>
        <begin position="1649"/>
        <end position="1750"/>
    </location>
</feature>
<sequence length="1954" mass="208712">MRIRSGHKRRTVGAGLVAVSMILSILVHTSAPAFAGFERNPQAYSSTPVEAVAGADSAFRDAAANWSGRPADAGGDADDGDWSATDLAAAGSWAQGGSSGAFSYTYDLRLPPAAGPVPSVGLAYSSAEHDGRTSGTNNQASVVGDGWSSSPSFIERTYVACTDDKGGNQGTAATGDRCWDDDSPALTITLDGVSTALVRDDGTGQWKAADDVDWRIQHSGSRATASGASTETWTITTTDGTKHVFGSAAASRWTMPVFGNHSGEGCFRSGDFKASRCDQAYRWMLDRSVDVHGNSARYTYQTETGRYSAAADLGTQATYVRDGWLKTVEYGLRTDATAVRTAKVEFAMGDRCLADCREANGDPKRTKWPDTPWDLDCKAGTKCEQYSPAFFTTKRLTGVTTYVANGNEYAPVDSWALTHKFKDYGDKEQVVLWLASVQHTGRVGGTAATPPMEFGGTFLPNRVDNGEAFPGIWRPRLTSIKNETGGVTTINYTEPDCKAGSLPASPAQNDRRCFPARYAPEGLTEPVDVYFHKYVVRSIAESDATGGGDTVWKFYEYSTTGGGTKALWAWNDAEYVPKKNRDWNQWRGYAQVVTLTGDPAGPGPRLRSQARYYRGLDGDRLPNGQKRSVAVTDSAGNTAPDHRALAGAEWETATYDDTTLIGTETTWYWTSRTAKRGYDGGSIEAWLTGDRRTDTRTLLAASTWRTARTETSYDDHGREVQVDQHGDIGRGGDERCVRTTYADNTAAWLLESVSTVESVSAGCAATVNRPADLIGAVRAYYDGSTSLGAAPAKGLMTRSDALESWDGGPVYKPIGSSSFDALGRQVTATDALGNKTTTAYTPAAGGPVTTVVSTNALGHATTTKLAPAWGTAIETVDPNDRRTVAKYDPFGRRTALWLPGRDPAAESASQKFTYQISPTAPATVKTERMIHDGSYLTSVTLYDSLLRERQVQAQTNGGRLVSQTVYDSYGRERYTSGPVYNNESGPDSKLVRISRTNDLSRTELGYDGAGRVTDEVFVVKDQEKWRTSYRFGGDATNWRTTVIAPEGGTSRSTLDDALGRTVELRQYHDRSATGGFDSTKYAYAPSGQLRQVTDPALNKWTYEYDLRGRRTALHDPDTGTSTTAYNPGGQVTATTNANRETLTYQYDSLSRPTKILNGSTVLVDRGYDTAEYGIGMPATATRWVDGQAWTTETRKYTAEGRPKQEYTTLPSAAGPLAGSYWEAYTYNEDGSLHTYGAKGAGGLAAEVMTQSYDAMGRPGRVTAWGDDFGFGKVYVDEATYSPYGQLLQRKLGDPVDAAGTSGQVWQTWVYEEGTRRLAEFYFDKDTAGEFDGTNYGVAALSYRYDAAGNVLSIADDPVHTLKELDPELQCFRYDSLQRLTAAWAQAGASAACATEPATAVGGPGPYGATYQYDAIGNRKGETQWTAKGPVTKVYSYDGQDGAGPHELTGVTSTGGASTAFRYDQAGFTTGIDRGGQADVLNWNPAGRLDTIKSNGGTSKFVDDADGQRILRADPNGDLTAWVAGYELTYTKATGKVEATRYYKHGAEVVGVRNGRGDLQWLSGDHHGTNQWIVNGNTLTVSVRRRDPFGNPRGPVPASWPDDRGFVGGIENDAVQLTTVGAREYDSATGRFVSADPLMDLTDPQQLNGYAYANNSPVTTSDASGLKSVRGGPRAPAPAKRPKKQSKSAGGQRGGKQQNTSAVARQGNSGQSRRGPSNEAQPPRAPKGIPDRPENPKQPGNRITKAGGVGVGVSIPDDREFWAWSDAVWTANRAVCTALSSSAACLLGSTDDPPGGYGVCGGASAAAVVMVGASMCAVYTRDDGMVFSTATQKGFSSNVSAGINVGPMLTESSSADAIGGTGKGGSVESGFWDFLGLGNTVVVADGSGDLTINPYLSAGVGLLPVSFTGFEESAQAWTFDEIGDWGILDPSWLGTGGSPLGMTSGHLTASLPKVC</sequence>